<dbReference type="PANTHER" id="PTHR42878">
    <property type="entry name" value="TWO-COMPONENT HISTIDINE KINASE"/>
    <property type="match status" value="1"/>
</dbReference>
<dbReference type="Gene3D" id="1.10.287.130">
    <property type="match status" value="1"/>
</dbReference>
<evidence type="ECO:0000256" key="2">
    <source>
        <dbReference type="ARBA" id="ARBA00012438"/>
    </source>
</evidence>
<organism evidence="11">
    <name type="scientific">candidate division WOR-3 bacterium</name>
    <dbReference type="NCBI Taxonomy" id="2052148"/>
    <lineage>
        <taxon>Bacteria</taxon>
        <taxon>Bacteria division WOR-3</taxon>
    </lineage>
</organism>
<dbReference type="GO" id="GO:0000156">
    <property type="term" value="F:phosphorelay response regulator activity"/>
    <property type="evidence" value="ECO:0007669"/>
    <property type="project" value="TreeGrafter"/>
</dbReference>
<dbReference type="GO" id="GO:0030295">
    <property type="term" value="F:protein kinase activator activity"/>
    <property type="evidence" value="ECO:0007669"/>
    <property type="project" value="TreeGrafter"/>
</dbReference>
<keyword evidence="4" id="KW-0547">Nucleotide-binding</keyword>
<keyword evidence="3" id="KW-0808">Transferase</keyword>
<dbReference type="Gene3D" id="3.30.565.10">
    <property type="entry name" value="Histidine kinase-like ATPase, C-terminal domain"/>
    <property type="match status" value="1"/>
</dbReference>
<dbReference type="InterPro" id="IPR004358">
    <property type="entry name" value="Sig_transdc_His_kin-like_C"/>
</dbReference>
<gene>
    <name evidence="11" type="ORF">ENV67_05605</name>
</gene>
<comment type="catalytic activity">
    <reaction evidence="1">
        <text>ATP + protein L-histidine = ADP + protein N-phospho-L-histidine.</text>
        <dbReference type="EC" id="2.7.13.3"/>
    </reaction>
</comment>
<sequence>MKIGISILILFLLFLWIDIFTSQQYIGIRNKSLILKDEVLFLSAKRIEELKGISYDSIVDIIKRYNLKGVSIYNKEKELFFAIGEPETKPDFSFDSLKLYASRKIGYKGKDKYIFITASDGELRILRNAFFYLFIVKIFFYLDLFLLSYFLFRDRRVKMELKRKEEDYILESLKERLKELTEENKKLKEFKEEMESQKYLLEIGRNLSSILHEIRNSSGTIIGYSKLLKDKEIGSRILEEAFILNRLSDSLLFLAKPLYLKKENVNLKSLFLSIYVPERIKYIVKCDEDINVEIDKDLFRKAMENIIHNSINAIEKDGRIKVEVKKDDKIYITIEDNGKGMSEEEISRCFEIFYFGDKRGTGIGLWLVKRIIEVHNGEINIESKKNKGTIIRIVLNA</sequence>
<evidence type="ECO:0000256" key="4">
    <source>
        <dbReference type="ARBA" id="ARBA00022741"/>
    </source>
</evidence>
<dbReference type="InterPro" id="IPR005467">
    <property type="entry name" value="His_kinase_dom"/>
</dbReference>
<dbReference type="EMBL" id="DTHG01000070">
    <property type="protein sequence ID" value="HGW92001.1"/>
    <property type="molecule type" value="Genomic_DNA"/>
</dbReference>
<dbReference type="AlphaFoldDB" id="A0A7C4Y5D9"/>
<evidence type="ECO:0000256" key="6">
    <source>
        <dbReference type="ARBA" id="ARBA00022840"/>
    </source>
</evidence>
<keyword evidence="9" id="KW-0812">Transmembrane</keyword>
<dbReference type="GO" id="GO:0004673">
    <property type="term" value="F:protein histidine kinase activity"/>
    <property type="evidence" value="ECO:0007669"/>
    <property type="project" value="UniProtKB-EC"/>
</dbReference>
<dbReference type="PROSITE" id="PS50109">
    <property type="entry name" value="HIS_KIN"/>
    <property type="match status" value="1"/>
</dbReference>
<dbReference type="PRINTS" id="PR00344">
    <property type="entry name" value="BCTRLSENSOR"/>
</dbReference>
<evidence type="ECO:0000256" key="7">
    <source>
        <dbReference type="ARBA" id="ARBA00023012"/>
    </source>
</evidence>
<dbReference type="PANTHER" id="PTHR42878:SF7">
    <property type="entry name" value="SENSOR HISTIDINE KINASE GLRK"/>
    <property type="match status" value="1"/>
</dbReference>
<protein>
    <recommendedName>
        <fullName evidence="2">histidine kinase</fullName>
        <ecNumber evidence="2">2.7.13.3</ecNumber>
    </recommendedName>
</protein>
<comment type="caution">
    <text evidence="11">The sequence shown here is derived from an EMBL/GenBank/DDBJ whole genome shotgun (WGS) entry which is preliminary data.</text>
</comment>
<keyword evidence="9" id="KW-1133">Transmembrane helix</keyword>
<dbReference type="InterPro" id="IPR050351">
    <property type="entry name" value="BphY/WalK/GraS-like"/>
</dbReference>
<dbReference type="GO" id="GO:0005524">
    <property type="term" value="F:ATP binding"/>
    <property type="evidence" value="ECO:0007669"/>
    <property type="project" value="UniProtKB-KW"/>
</dbReference>
<dbReference type="EC" id="2.7.13.3" evidence="2"/>
<evidence type="ECO:0000256" key="3">
    <source>
        <dbReference type="ARBA" id="ARBA00022679"/>
    </source>
</evidence>
<feature type="transmembrane region" description="Helical" evidence="9">
    <location>
        <begin position="129"/>
        <end position="152"/>
    </location>
</feature>
<dbReference type="InterPro" id="IPR036890">
    <property type="entry name" value="HATPase_C_sf"/>
</dbReference>
<dbReference type="Pfam" id="PF02518">
    <property type="entry name" value="HATPase_c"/>
    <property type="match status" value="1"/>
</dbReference>
<evidence type="ECO:0000256" key="9">
    <source>
        <dbReference type="SAM" id="Phobius"/>
    </source>
</evidence>
<keyword evidence="7" id="KW-0902">Two-component regulatory system</keyword>
<dbReference type="SMART" id="SM00387">
    <property type="entry name" value="HATPase_c"/>
    <property type="match status" value="1"/>
</dbReference>
<evidence type="ECO:0000256" key="5">
    <source>
        <dbReference type="ARBA" id="ARBA00022777"/>
    </source>
</evidence>
<dbReference type="InterPro" id="IPR003594">
    <property type="entry name" value="HATPase_dom"/>
</dbReference>
<keyword evidence="6" id="KW-0067">ATP-binding</keyword>
<evidence type="ECO:0000313" key="11">
    <source>
        <dbReference type="EMBL" id="HGW92001.1"/>
    </source>
</evidence>
<evidence type="ECO:0000256" key="1">
    <source>
        <dbReference type="ARBA" id="ARBA00000085"/>
    </source>
</evidence>
<accession>A0A7C4Y5D9</accession>
<keyword evidence="8" id="KW-0175">Coiled coil</keyword>
<proteinExistence type="predicted"/>
<feature type="coiled-coil region" evidence="8">
    <location>
        <begin position="163"/>
        <end position="200"/>
    </location>
</feature>
<keyword evidence="9" id="KW-0472">Membrane</keyword>
<evidence type="ECO:0000259" key="10">
    <source>
        <dbReference type="PROSITE" id="PS50109"/>
    </source>
</evidence>
<name>A0A7C4Y5D9_UNCW3</name>
<dbReference type="GO" id="GO:0007234">
    <property type="term" value="P:osmosensory signaling via phosphorelay pathway"/>
    <property type="evidence" value="ECO:0007669"/>
    <property type="project" value="TreeGrafter"/>
</dbReference>
<feature type="domain" description="Histidine kinase" evidence="10">
    <location>
        <begin position="209"/>
        <end position="397"/>
    </location>
</feature>
<evidence type="ECO:0000256" key="8">
    <source>
        <dbReference type="SAM" id="Coils"/>
    </source>
</evidence>
<reference evidence="11" key="1">
    <citation type="journal article" date="2020" name="mSystems">
        <title>Genome- and Community-Level Interaction Insights into Carbon Utilization and Element Cycling Functions of Hydrothermarchaeota in Hydrothermal Sediment.</title>
        <authorList>
            <person name="Zhou Z."/>
            <person name="Liu Y."/>
            <person name="Xu W."/>
            <person name="Pan J."/>
            <person name="Luo Z.H."/>
            <person name="Li M."/>
        </authorList>
    </citation>
    <scope>NUCLEOTIDE SEQUENCE [LARGE SCALE GENOMIC DNA]</scope>
    <source>
        <strain evidence="11">SpSt-780</strain>
    </source>
</reference>
<keyword evidence="5" id="KW-0418">Kinase</keyword>
<dbReference type="SUPFAM" id="SSF55874">
    <property type="entry name" value="ATPase domain of HSP90 chaperone/DNA topoisomerase II/histidine kinase"/>
    <property type="match status" value="1"/>
</dbReference>